<dbReference type="InterPro" id="IPR017452">
    <property type="entry name" value="GPCR_Rhodpsn_7TM"/>
</dbReference>
<dbReference type="PANTHER" id="PTHR48001">
    <property type="entry name" value="OLFACTORY RECEPTOR"/>
    <property type="match status" value="1"/>
</dbReference>
<dbReference type="Pfam" id="PF13853">
    <property type="entry name" value="7tm_4"/>
    <property type="match status" value="1"/>
</dbReference>
<evidence type="ECO:0000256" key="1">
    <source>
        <dbReference type="ARBA" id="ARBA00004141"/>
    </source>
</evidence>
<dbReference type="InParanoid" id="D2I7T2"/>
<protein>
    <recommendedName>
        <fullName evidence="9">G-protein coupled receptors family 1 profile domain-containing protein</fullName>
    </recommendedName>
</protein>
<dbReference type="GO" id="GO:0004984">
    <property type="term" value="F:olfactory receptor activity"/>
    <property type="evidence" value="ECO:0007669"/>
    <property type="project" value="InterPro"/>
</dbReference>
<dbReference type="GO" id="GO:0004930">
    <property type="term" value="F:G protein-coupled receptor activity"/>
    <property type="evidence" value="ECO:0007669"/>
    <property type="project" value="UniProtKB-KW"/>
</dbReference>
<name>D2I7T2_AILME</name>
<evidence type="ECO:0000256" key="4">
    <source>
        <dbReference type="ARBA" id="ARBA00023040"/>
    </source>
</evidence>
<keyword evidence="7" id="KW-0807">Transducer</keyword>
<proteinExistence type="predicted"/>
<evidence type="ECO:0000256" key="2">
    <source>
        <dbReference type="ARBA" id="ARBA00022692"/>
    </source>
</evidence>
<gene>
    <name evidence="10" type="ORF">PANDA_022051</name>
</gene>
<dbReference type="InterPro" id="IPR000725">
    <property type="entry name" value="Olfact_rcpt"/>
</dbReference>
<keyword evidence="5 8" id="KW-0472">Membrane</keyword>
<comment type="subcellular location">
    <subcellularLocation>
        <location evidence="1">Membrane</location>
        <topology evidence="1">Multi-pass membrane protein</topology>
    </subcellularLocation>
</comment>
<dbReference type="PROSITE" id="PS50262">
    <property type="entry name" value="G_PROTEIN_RECEP_F1_2"/>
    <property type="match status" value="1"/>
</dbReference>
<evidence type="ECO:0000256" key="6">
    <source>
        <dbReference type="ARBA" id="ARBA00023170"/>
    </source>
</evidence>
<dbReference type="SUPFAM" id="SSF81321">
    <property type="entry name" value="Family A G protein-coupled receptor-like"/>
    <property type="match status" value="1"/>
</dbReference>
<evidence type="ECO:0000313" key="10">
    <source>
        <dbReference type="EMBL" id="EFB12912.1"/>
    </source>
</evidence>
<evidence type="ECO:0000256" key="3">
    <source>
        <dbReference type="ARBA" id="ARBA00022989"/>
    </source>
</evidence>
<organism evidence="10">
    <name type="scientific">Ailuropoda melanoleuca</name>
    <name type="common">Giant panda</name>
    <dbReference type="NCBI Taxonomy" id="9646"/>
    <lineage>
        <taxon>Eukaryota</taxon>
        <taxon>Metazoa</taxon>
        <taxon>Chordata</taxon>
        <taxon>Craniata</taxon>
        <taxon>Vertebrata</taxon>
        <taxon>Euteleostomi</taxon>
        <taxon>Mammalia</taxon>
        <taxon>Eutheria</taxon>
        <taxon>Laurasiatheria</taxon>
        <taxon>Carnivora</taxon>
        <taxon>Caniformia</taxon>
        <taxon>Ursidae</taxon>
        <taxon>Ailuropoda</taxon>
    </lineage>
</organism>
<accession>D2I7T2</accession>
<feature type="non-terminal residue" evidence="10">
    <location>
        <position position="1"/>
    </location>
</feature>
<dbReference type="EMBL" id="GL195567">
    <property type="protein sequence ID" value="EFB12912.1"/>
    <property type="molecule type" value="Genomic_DNA"/>
</dbReference>
<evidence type="ECO:0000256" key="5">
    <source>
        <dbReference type="ARBA" id="ARBA00023136"/>
    </source>
</evidence>
<dbReference type="AlphaFoldDB" id="D2I7T2"/>
<evidence type="ECO:0000256" key="8">
    <source>
        <dbReference type="SAM" id="Phobius"/>
    </source>
</evidence>
<keyword evidence="3 8" id="KW-1133">Transmembrane helix</keyword>
<evidence type="ECO:0000259" key="9">
    <source>
        <dbReference type="PROSITE" id="PS50262"/>
    </source>
</evidence>
<evidence type="ECO:0000256" key="7">
    <source>
        <dbReference type="ARBA" id="ARBA00023224"/>
    </source>
</evidence>
<sequence>LTPMVGNLLIILTIISNACFHSPMYYFLSNLSLIDLCLSSTTVPKMLVDIQTGNPTSFNNCMMQMYLFTCFSGME</sequence>
<keyword evidence="2 8" id="KW-0812">Transmembrane</keyword>
<reference evidence="10" key="1">
    <citation type="journal article" date="2010" name="Nature">
        <title>The sequence and de novo assembly of the giant panda genome.</title>
        <authorList>
            <person name="Li R."/>
            <person name="Fan W."/>
            <person name="Tian G."/>
            <person name="Zhu H."/>
            <person name="He L."/>
            <person name="Cai J."/>
            <person name="Huang Q."/>
            <person name="Cai Q."/>
            <person name="Li B."/>
            <person name="Bai Y."/>
            <person name="Zhang Z."/>
            <person name="Zhang Y."/>
            <person name="Wang W."/>
            <person name="Li J."/>
            <person name="Wei F."/>
            <person name="Li H."/>
            <person name="Jian M."/>
            <person name="Li J."/>
            <person name="Zhang Z."/>
            <person name="Nielsen R."/>
            <person name="Li D."/>
            <person name="Gu W."/>
            <person name="Yang Z."/>
            <person name="Xuan Z."/>
            <person name="Ryder O.A."/>
            <person name="Leung F.C."/>
            <person name="Zhou Y."/>
            <person name="Cao J."/>
            <person name="Sun X."/>
            <person name="Fu Y."/>
            <person name="Fang X."/>
            <person name="Guo X."/>
            <person name="Wang B."/>
            <person name="Hou R."/>
            <person name="Shen F."/>
            <person name="Mu B."/>
            <person name="Ni P."/>
            <person name="Lin R."/>
            <person name="Qian W."/>
            <person name="Wang G."/>
            <person name="Yu C."/>
            <person name="Nie W."/>
            <person name="Wang J."/>
            <person name="Wu Z."/>
            <person name="Liang H."/>
            <person name="Min J."/>
            <person name="Wu Q."/>
            <person name="Cheng S."/>
            <person name="Ruan J."/>
            <person name="Wang M."/>
            <person name="Shi Z."/>
            <person name="Wen M."/>
            <person name="Liu B."/>
            <person name="Ren X."/>
            <person name="Zheng H."/>
            <person name="Dong D."/>
            <person name="Cook K."/>
            <person name="Shan G."/>
            <person name="Zhang H."/>
            <person name="Kosiol C."/>
            <person name="Xie X."/>
            <person name="Lu Z."/>
            <person name="Zheng H."/>
            <person name="Li Y."/>
            <person name="Steiner C.C."/>
            <person name="Lam T.T."/>
            <person name="Lin S."/>
            <person name="Zhang Q."/>
            <person name="Li G."/>
            <person name="Tian J."/>
            <person name="Gong T."/>
            <person name="Liu H."/>
            <person name="Zhang D."/>
            <person name="Fang L."/>
            <person name="Ye C."/>
            <person name="Zhang J."/>
            <person name="Hu W."/>
            <person name="Xu A."/>
            <person name="Ren Y."/>
            <person name="Zhang G."/>
            <person name="Bruford M.W."/>
            <person name="Li Q."/>
            <person name="Ma L."/>
            <person name="Guo Y."/>
            <person name="An N."/>
            <person name="Hu Y."/>
            <person name="Zheng Y."/>
            <person name="Shi Y."/>
            <person name="Li Z."/>
            <person name="Liu Q."/>
            <person name="Chen Y."/>
            <person name="Zhao J."/>
            <person name="Qu N."/>
            <person name="Zhao S."/>
            <person name="Tian F."/>
            <person name="Wang X."/>
            <person name="Wang H."/>
            <person name="Xu L."/>
            <person name="Liu X."/>
            <person name="Vinar T."/>
            <person name="Wang Y."/>
            <person name="Lam T.W."/>
            <person name="Yiu S.M."/>
            <person name="Liu S."/>
            <person name="Zhang H."/>
            <person name="Li D."/>
            <person name="Huang Y."/>
            <person name="Wang X."/>
            <person name="Yang G."/>
            <person name="Jiang Z."/>
            <person name="Wang J."/>
            <person name="Qin N."/>
            <person name="Li L."/>
            <person name="Li J."/>
            <person name="Bolund L."/>
            <person name="Kristiansen K."/>
            <person name="Wong G.K."/>
            <person name="Olson M."/>
            <person name="Zhang X."/>
            <person name="Li S."/>
            <person name="Yang H."/>
            <person name="Wang J."/>
            <person name="Wang J."/>
        </authorList>
    </citation>
    <scope>NUCLEOTIDE SEQUENCE [LARGE SCALE GENOMIC DNA]</scope>
</reference>
<dbReference type="GO" id="GO:0016020">
    <property type="term" value="C:membrane"/>
    <property type="evidence" value="ECO:0007669"/>
    <property type="project" value="UniProtKB-SubCell"/>
</dbReference>
<feature type="transmembrane region" description="Helical" evidence="8">
    <location>
        <begin position="6"/>
        <end position="28"/>
    </location>
</feature>
<dbReference type="Gene3D" id="1.20.1070.10">
    <property type="entry name" value="Rhodopsin 7-helix transmembrane proteins"/>
    <property type="match status" value="1"/>
</dbReference>
<feature type="non-terminal residue" evidence="10">
    <location>
        <position position="75"/>
    </location>
</feature>
<feature type="domain" description="G-protein coupled receptors family 1 profile" evidence="9">
    <location>
        <begin position="6"/>
        <end position="75"/>
    </location>
</feature>
<keyword evidence="4" id="KW-0297">G-protein coupled receptor</keyword>
<keyword evidence="6" id="KW-0675">Receptor</keyword>